<dbReference type="AlphaFoldDB" id="A0A438GGG4"/>
<protein>
    <submittedName>
        <fullName evidence="2">Putative aarF domain-containing protein kinase, chloroplastic</fullName>
    </submittedName>
</protein>
<evidence type="ECO:0000313" key="3">
    <source>
        <dbReference type="Proteomes" id="UP000288805"/>
    </source>
</evidence>
<proteinExistence type="inferred from homology"/>
<gene>
    <name evidence="2" type="primary">VvCHDp001251_1</name>
    <name evidence="2" type="ORF">CK203_060094</name>
</gene>
<dbReference type="Proteomes" id="UP000288805">
    <property type="component" value="Unassembled WGS sequence"/>
</dbReference>
<dbReference type="PANTHER" id="PTHR10566">
    <property type="entry name" value="CHAPERONE-ACTIVITY OF BC1 COMPLEX CABC1 -RELATED"/>
    <property type="match status" value="1"/>
</dbReference>
<keyword evidence="2" id="KW-0808">Transferase</keyword>
<keyword evidence="2" id="KW-0418">Kinase</keyword>
<organism evidence="2 3">
    <name type="scientific">Vitis vinifera</name>
    <name type="common">Grape</name>
    <dbReference type="NCBI Taxonomy" id="29760"/>
    <lineage>
        <taxon>Eukaryota</taxon>
        <taxon>Viridiplantae</taxon>
        <taxon>Streptophyta</taxon>
        <taxon>Embryophyta</taxon>
        <taxon>Tracheophyta</taxon>
        <taxon>Spermatophyta</taxon>
        <taxon>Magnoliopsida</taxon>
        <taxon>eudicotyledons</taxon>
        <taxon>Gunneridae</taxon>
        <taxon>Pentapetalae</taxon>
        <taxon>rosids</taxon>
        <taxon>Vitales</taxon>
        <taxon>Vitaceae</taxon>
        <taxon>Viteae</taxon>
        <taxon>Vitis</taxon>
    </lineage>
</organism>
<dbReference type="EMBL" id="QGNW01000441">
    <property type="protein sequence ID" value="RVW71299.1"/>
    <property type="molecule type" value="Genomic_DNA"/>
</dbReference>
<comment type="caution">
    <text evidence="2">The sequence shown here is derived from an EMBL/GenBank/DDBJ whole genome shotgun (WGS) entry which is preliminary data.</text>
</comment>
<name>A0A438GGG4_VITVI</name>
<dbReference type="InterPro" id="IPR050154">
    <property type="entry name" value="UbiB_kinase"/>
</dbReference>
<reference evidence="2 3" key="1">
    <citation type="journal article" date="2018" name="PLoS Genet.">
        <title>Population sequencing reveals clonal diversity and ancestral inbreeding in the grapevine cultivar Chardonnay.</title>
        <authorList>
            <person name="Roach M.J."/>
            <person name="Johnson D.L."/>
            <person name="Bohlmann J."/>
            <person name="van Vuuren H.J."/>
            <person name="Jones S.J."/>
            <person name="Pretorius I.S."/>
            <person name="Schmidt S.A."/>
            <person name="Borneman A.R."/>
        </authorList>
    </citation>
    <scope>NUCLEOTIDE SEQUENCE [LARGE SCALE GENOMIC DNA]</scope>
    <source>
        <strain evidence="3">cv. Chardonnay</strain>
        <tissue evidence="2">Leaf</tissue>
    </source>
</reference>
<accession>A0A438GGG4</accession>
<evidence type="ECO:0000256" key="1">
    <source>
        <dbReference type="ARBA" id="ARBA00009670"/>
    </source>
</evidence>
<dbReference type="PANTHER" id="PTHR10566:SF119">
    <property type="entry name" value="OS04G0640500 PROTEIN"/>
    <property type="match status" value="1"/>
</dbReference>
<comment type="similarity">
    <text evidence="1">Belongs to the protein kinase superfamily. ADCK protein kinase family.</text>
</comment>
<sequence>MMGEFEPELRDGFIEACLHLVNRDYDALAKDFVTLGLLPPTADKDAVTDALTGSTPPSSLFLFSIYMNEGFWLFQFVVFLLLSPEQLSINWFNGHHLFVGVFQMAVAKGVRNISFGDLLGNLGSTMYKFKFRIPSYFSLVIRSLAVLEGIAIGFNRDYKVLGSTYPWIARKVLSDSSPKLKSSLQALLYKEGVFRIDRLESLLSEFLFVLTHISVPNLRMDDYQPGLHILSAWSILFMVGMDLNP</sequence>
<dbReference type="GO" id="GO:0016301">
    <property type="term" value="F:kinase activity"/>
    <property type="evidence" value="ECO:0007669"/>
    <property type="project" value="UniProtKB-KW"/>
</dbReference>
<evidence type="ECO:0000313" key="2">
    <source>
        <dbReference type="EMBL" id="RVW71299.1"/>
    </source>
</evidence>